<gene>
    <name evidence="1" type="ORF">FGF80_10100</name>
</gene>
<dbReference type="AlphaFoldDB" id="A0A4P9TIA4"/>
<evidence type="ECO:0000313" key="1">
    <source>
        <dbReference type="EMBL" id="QCW03570.1"/>
    </source>
</evidence>
<dbReference type="EMBL" id="CP040637">
    <property type="protein sequence ID" value="QCW03570.1"/>
    <property type="molecule type" value="Genomic_DNA"/>
</dbReference>
<keyword evidence="2" id="KW-1185">Reference proteome</keyword>
<sequence>MSITETNNTKVTGSIVAVIHVDESGTDPERTVLALATKDDLSTPISEDNDDFNPGSKRTTQRIRTNHTIDLEVTSALAPDLETLELVGIVDTDGKVTFDKSAREINEADDQYVELAYFDYEPDFSTVDVVADSELLSRFADLELTSPEVDPSSTPPQVSWTWWVEGGYWIDYTPEA</sequence>
<accession>A0A4P9TIA4</accession>
<dbReference type="KEGG" id="npl:FGF80_10100"/>
<dbReference type="Proteomes" id="UP000307562">
    <property type="component" value="Chromosome"/>
</dbReference>
<dbReference type="GeneID" id="96156337"/>
<reference evidence="2" key="1">
    <citation type="submission" date="2019-05" db="EMBL/GenBank/DDBJ databases">
        <title>Complete Genome Sequence and Methylation Pattern of the Halophilic Archaeon Natrinema pallidum BOL6-1.</title>
        <authorList>
            <person name="DasSarma P."/>
            <person name="DasSarma B.P."/>
            <person name="DasSarma S.L."/>
            <person name="Martinez F.L."/>
            <person name="Guzman D."/>
            <person name="Roberts R.J."/>
            <person name="DasSarma S."/>
        </authorList>
    </citation>
    <scope>NUCLEOTIDE SEQUENCE [LARGE SCALE GENOMIC DNA]</scope>
    <source>
        <strain evidence="2">BOL6-1</strain>
    </source>
</reference>
<proteinExistence type="predicted"/>
<evidence type="ECO:0008006" key="3">
    <source>
        <dbReference type="Google" id="ProtNLM"/>
    </source>
</evidence>
<name>A0A4P9TIA4_9EURY</name>
<organism evidence="1 2">
    <name type="scientific">Natrinema pallidum</name>
    <dbReference type="NCBI Taxonomy" id="69527"/>
    <lineage>
        <taxon>Archaea</taxon>
        <taxon>Methanobacteriati</taxon>
        <taxon>Methanobacteriota</taxon>
        <taxon>Stenosarchaea group</taxon>
        <taxon>Halobacteria</taxon>
        <taxon>Halobacteriales</taxon>
        <taxon>Natrialbaceae</taxon>
        <taxon>Natrinema</taxon>
    </lineage>
</organism>
<protein>
    <recommendedName>
        <fullName evidence="3">Phage tail protein</fullName>
    </recommendedName>
</protein>
<dbReference type="RefSeq" id="WP_138653755.1">
    <property type="nucleotide sequence ID" value="NZ_CP040637.1"/>
</dbReference>
<evidence type="ECO:0000313" key="2">
    <source>
        <dbReference type="Proteomes" id="UP000307562"/>
    </source>
</evidence>